<reference evidence="2" key="1">
    <citation type="submission" date="2020-02" db="EMBL/GenBank/DDBJ databases">
        <authorList>
            <person name="Meier V. D."/>
        </authorList>
    </citation>
    <scope>NUCLEOTIDE SEQUENCE</scope>
    <source>
        <strain evidence="2">AVDCRST_MAG76</strain>
    </source>
</reference>
<gene>
    <name evidence="2" type="ORF">AVDCRST_MAG76-2001</name>
</gene>
<feature type="compositionally biased region" description="Basic and acidic residues" evidence="1">
    <location>
        <begin position="109"/>
        <end position="120"/>
    </location>
</feature>
<protein>
    <submittedName>
        <fullName evidence="2">Uncharacterized protein</fullName>
    </submittedName>
</protein>
<feature type="compositionally biased region" description="Gly residues" evidence="1">
    <location>
        <begin position="1"/>
        <end position="10"/>
    </location>
</feature>
<accession>A0A6J4IB97</accession>
<feature type="region of interest" description="Disordered" evidence="1">
    <location>
        <begin position="1"/>
        <end position="158"/>
    </location>
</feature>
<dbReference type="AlphaFoldDB" id="A0A6J4IB97"/>
<feature type="compositionally biased region" description="Basic residues" evidence="1">
    <location>
        <begin position="42"/>
        <end position="63"/>
    </location>
</feature>
<feature type="non-terminal residue" evidence="2">
    <location>
        <position position="158"/>
    </location>
</feature>
<proteinExistence type="predicted"/>
<feature type="non-terminal residue" evidence="2">
    <location>
        <position position="1"/>
    </location>
</feature>
<feature type="compositionally biased region" description="Low complexity" evidence="1">
    <location>
        <begin position="89"/>
        <end position="101"/>
    </location>
</feature>
<name>A0A6J4IB97_9ACTN</name>
<evidence type="ECO:0000256" key="1">
    <source>
        <dbReference type="SAM" id="MobiDB-lite"/>
    </source>
</evidence>
<sequence>EAGEVGTGGGRRGRGGDVRGRSPLRRCPQPRRPPGHLGALVGHRRRRARRRRGARRGGRRMGRRALLSPGAEGSAADRPAAQCRGGGRLVARPPRLRPAGVEPHLPAPRLRDGAGADPRRRVGGLRLLGPRASRPVALDPTYRRSHPRPAGSRSRRSL</sequence>
<dbReference type="EMBL" id="CADCSZ010000123">
    <property type="protein sequence ID" value="CAA9245499.1"/>
    <property type="molecule type" value="Genomic_DNA"/>
</dbReference>
<feature type="compositionally biased region" description="Basic residues" evidence="1">
    <location>
        <begin position="143"/>
        <end position="158"/>
    </location>
</feature>
<organism evidence="2">
    <name type="scientific">uncultured Acidimicrobiales bacterium</name>
    <dbReference type="NCBI Taxonomy" id="310071"/>
    <lineage>
        <taxon>Bacteria</taxon>
        <taxon>Bacillati</taxon>
        <taxon>Actinomycetota</taxon>
        <taxon>Acidimicrobiia</taxon>
        <taxon>Acidimicrobiales</taxon>
        <taxon>environmental samples</taxon>
    </lineage>
</organism>
<evidence type="ECO:0000313" key="2">
    <source>
        <dbReference type="EMBL" id="CAA9245499.1"/>
    </source>
</evidence>